<keyword evidence="3" id="KW-1185">Reference proteome</keyword>
<dbReference type="OrthoDB" id="2425056at2759"/>
<feature type="region of interest" description="Disordered" evidence="1">
    <location>
        <begin position="40"/>
        <end position="78"/>
    </location>
</feature>
<dbReference type="EMBL" id="CAJVPY010048201">
    <property type="protein sequence ID" value="CAG8811957.1"/>
    <property type="molecule type" value="Genomic_DNA"/>
</dbReference>
<name>A0A9N9K638_9GLOM</name>
<dbReference type="Proteomes" id="UP000789405">
    <property type="component" value="Unassembled WGS sequence"/>
</dbReference>
<evidence type="ECO:0000313" key="3">
    <source>
        <dbReference type="Proteomes" id="UP000789405"/>
    </source>
</evidence>
<feature type="compositionally biased region" description="Basic and acidic residues" evidence="1">
    <location>
        <begin position="56"/>
        <end position="78"/>
    </location>
</feature>
<feature type="non-terminal residue" evidence="2">
    <location>
        <position position="1"/>
    </location>
</feature>
<evidence type="ECO:0000313" key="2">
    <source>
        <dbReference type="EMBL" id="CAG8811957.1"/>
    </source>
</evidence>
<evidence type="ECO:0000256" key="1">
    <source>
        <dbReference type="SAM" id="MobiDB-lite"/>
    </source>
</evidence>
<gene>
    <name evidence="2" type="ORF">DERYTH_LOCUS25542</name>
</gene>
<sequence length="78" mass="8479">DQSKVVESNKSIETIDFTKDPLDCLSNTDSLELSEAIAGIGKEKPELEIGNGGNSKESELEVSNTKDPELENEKEPNT</sequence>
<proteinExistence type="predicted"/>
<feature type="non-terminal residue" evidence="2">
    <location>
        <position position="78"/>
    </location>
</feature>
<comment type="caution">
    <text evidence="2">The sequence shown here is derived from an EMBL/GenBank/DDBJ whole genome shotgun (WGS) entry which is preliminary data.</text>
</comment>
<accession>A0A9N9K638</accession>
<reference evidence="2" key="1">
    <citation type="submission" date="2021-06" db="EMBL/GenBank/DDBJ databases">
        <authorList>
            <person name="Kallberg Y."/>
            <person name="Tangrot J."/>
            <person name="Rosling A."/>
        </authorList>
    </citation>
    <scope>NUCLEOTIDE SEQUENCE</scope>
    <source>
        <strain evidence="2">MA453B</strain>
    </source>
</reference>
<organism evidence="2 3">
    <name type="scientific">Dentiscutata erythropus</name>
    <dbReference type="NCBI Taxonomy" id="1348616"/>
    <lineage>
        <taxon>Eukaryota</taxon>
        <taxon>Fungi</taxon>
        <taxon>Fungi incertae sedis</taxon>
        <taxon>Mucoromycota</taxon>
        <taxon>Glomeromycotina</taxon>
        <taxon>Glomeromycetes</taxon>
        <taxon>Diversisporales</taxon>
        <taxon>Gigasporaceae</taxon>
        <taxon>Dentiscutata</taxon>
    </lineage>
</organism>
<dbReference type="AlphaFoldDB" id="A0A9N9K638"/>
<protein>
    <submittedName>
        <fullName evidence="2">21674_t:CDS:1</fullName>
    </submittedName>
</protein>